<feature type="domain" description="Aerobactin siderophore biosynthesis IucA/IucC-like C-terminal" evidence="3">
    <location>
        <begin position="401"/>
        <end position="561"/>
    </location>
</feature>
<dbReference type="InterPro" id="IPR007310">
    <property type="entry name" value="Aerobactin_biosyn_IucA/IucC_N"/>
</dbReference>
<dbReference type="InterPro" id="IPR022770">
    <property type="entry name" value="IucA/IucC-like_C"/>
</dbReference>
<dbReference type="AlphaFoldDB" id="A0A222NZ19"/>
<evidence type="ECO:0000313" key="5">
    <source>
        <dbReference type="Proteomes" id="UP000201728"/>
    </source>
</evidence>
<evidence type="ECO:0000313" key="4">
    <source>
        <dbReference type="EMBL" id="ASQ44842.1"/>
    </source>
</evidence>
<proteinExistence type="inferred from homology"/>
<dbReference type="KEGG" id="lcd:clem_01380"/>
<dbReference type="InterPro" id="IPR037455">
    <property type="entry name" value="LucA/IucC-like"/>
</dbReference>
<dbReference type="Pfam" id="PF06276">
    <property type="entry name" value="FhuF"/>
    <property type="match status" value="1"/>
</dbReference>
<protein>
    <submittedName>
        <fullName evidence="4">Aerobactin synthase</fullName>
    </submittedName>
</protein>
<accession>A0A222NZ19</accession>
<dbReference type="RefSeq" id="WP_094089964.1">
    <property type="nucleotide sequence ID" value="NZ_CP016397.1"/>
</dbReference>
<name>A0A222NZ19_9GAMM</name>
<gene>
    <name evidence="4" type="primary">iucC</name>
    <name evidence="4" type="ORF">clem_01380</name>
</gene>
<comment type="similarity">
    <text evidence="1">Belongs to the IucA/IucC family.</text>
</comment>
<dbReference type="OrthoDB" id="495728at2"/>
<dbReference type="Proteomes" id="UP000201728">
    <property type="component" value="Chromosome"/>
</dbReference>
<organism evidence="4 5">
    <name type="scientific">Legionella clemsonensis</name>
    <dbReference type="NCBI Taxonomy" id="1867846"/>
    <lineage>
        <taxon>Bacteria</taxon>
        <taxon>Pseudomonadati</taxon>
        <taxon>Pseudomonadota</taxon>
        <taxon>Gammaproteobacteria</taxon>
        <taxon>Legionellales</taxon>
        <taxon>Legionellaceae</taxon>
        <taxon>Legionella</taxon>
    </lineage>
</organism>
<dbReference type="Pfam" id="PF04183">
    <property type="entry name" value="IucA_IucC"/>
    <property type="match status" value="1"/>
</dbReference>
<evidence type="ECO:0000256" key="1">
    <source>
        <dbReference type="ARBA" id="ARBA00007832"/>
    </source>
</evidence>
<evidence type="ECO:0000259" key="3">
    <source>
        <dbReference type="Pfam" id="PF06276"/>
    </source>
</evidence>
<dbReference type="PANTHER" id="PTHR34384">
    <property type="entry name" value="L-2,3-DIAMINOPROPANOATE--CITRATE LIGASE"/>
    <property type="match status" value="1"/>
</dbReference>
<dbReference type="GO" id="GO:0019290">
    <property type="term" value="P:siderophore biosynthetic process"/>
    <property type="evidence" value="ECO:0007669"/>
    <property type="project" value="InterPro"/>
</dbReference>
<feature type="domain" description="Aerobactin siderophore biosynthesis IucA/IucC N-terminal" evidence="2">
    <location>
        <begin position="143"/>
        <end position="378"/>
    </location>
</feature>
<dbReference type="Gene3D" id="1.10.510.40">
    <property type="match status" value="1"/>
</dbReference>
<sequence>MALAYGDFHEVTHQLRFMLFEIGIGLPQQTIEYFITQAHRECLRRLQQAASLEGLTTSPINSHHIHDFIDQLQEQLKHKQPTLKFFNWQAFKHELDETVANEAMAQAYRQCWQLELRKQAKRFSNFWQWLCEKNNTYEILQLLEQWGCIGHPYYPNFRAKIGFSRREVLQYSPEFNAQINLHWCALHQRHTYLAAHNLGYKSLIRKHFPNEYQLWRNHLLFKQYNPDNYLPLPLHPWQWRNQIQQQFSSLIDSKALILLPHLQVVKPTMAFHTVMPQAAGACYLKLATAVQTVSANHTISQDSIDHGSLLALWLNHLLKKHDNYRQSLFIAADVASLGVSPTLVPASQCKQLAVILCDNPMSKQKNGQIPVPLGALFAQSPLSGKPLFIDILNSSGITPHAYFKDYCQKLLSGQLHLLLHYGIALEAHPQNTLIVFSNHRPVALIIKDLENACLCLHRFYEHVSKPKLSPDSKVMTENLNELVNKFIHGNFLSNIMGWIDNLSHNYSLAADDLWQIVHEEVRKQLKDFTSEINVELLNYYKYQLLERDWRPFSLLPIRLSNVSNACLAPPIFNPLSHLRSSNKRDSRTRIV</sequence>
<dbReference type="EMBL" id="CP016397">
    <property type="protein sequence ID" value="ASQ44842.1"/>
    <property type="molecule type" value="Genomic_DNA"/>
</dbReference>
<evidence type="ECO:0000259" key="2">
    <source>
        <dbReference type="Pfam" id="PF04183"/>
    </source>
</evidence>
<reference evidence="4 5" key="1">
    <citation type="submission" date="2016-07" db="EMBL/GenBank/DDBJ databases">
        <authorList>
            <person name="Hassler H."/>
        </authorList>
    </citation>
    <scope>NUCLEOTIDE SEQUENCE [LARGE SCALE GENOMIC DNA]</scope>
    <source>
        <strain evidence="4 5">CDC-D5610</strain>
    </source>
</reference>
<keyword evidence="5" id="KW-1185">Reference proteome</keyword>
<dbReference type="PANTHER" id="PTHR34384:SF5">
    <property type="entry name" value="L-2,3-DIAMINOPROPANOATE--CITRATE LIGASE"/>
    <property type="match status" value="1"/>
</dbReference>
<dbReference type="GO" id="GO:0016881">
    <property type="term" value="F:acid-amino acid ligase activity"/>
    <property type="evidence" value="ECO:0007669"/>
    <property type="project" value="UniProtKB-ARBA"/>
</dbReference>